<dbReference type="PANTHER" id="PTHR46222">
    <property type="entry name" value="PEPTIDYL-PROLYL CIS-TRANS ISOMERASE FKBP7/14"/>
    <property type="match status" value="1"/>
</dbReference>
<dbReference type="GO" id="GO:0003755">
    <property type="term" value="F:peptidyl-prolyl cis-trans isomerase activity"/>
    <property type="evidence" value="ECO:0007669"/>
    <property type="project" value="UniProtKB-KW"/>
</dbReference>
<evidence type="ECO:0000313" key="14">
    <source>
        <dbReference type="EMBL" id="KAJ7390116.1"/>
    </source>
</evidence>
<evidence type="ECO:0000259" key="12">
    <source>
        <dbReference type="PROSITE" id="PS50059"/>
    </source>
</evidence>
<dbReference type="Gene3D" id="3.10.50.40">
    <property type="match status" value="1"/>
</dbReference>
<keyword evidence="9 10" id="KW-0413">Isomerase</keyword>
<sequence>MVSLQFTGLAIMAALLVCAFAHEKAEQERDHLSVGIMRKPENCPQESKNGDHLTVRYNNTLIDQTPLSTTSEFEFTLGEGQVIPGWDLGLKEMCVGELRELVIPSQYGYGEFPVGDKIPPRALLVFYVELVKITDPNEDSGKPNMFREIDVNGDGLISHAEVAGFLRREGMSNGEGDESHDSLMQEIFHEEDKNKDGFISHDEFQGIKHGEL</sequence>
<name>A0A9X0D872_9CNID</name>
<accession>A0A9X0D872</accession>
<dbReference type="SUPFAM" id="SSF47473">
    <property type="entry name" value="EF-hand"/>
    <property type="match status" value="1"/>
</dbReference>
<dbReference type="InterPro" id="IPR001179">
    <property type="entry name" value="PPIase_FKBP_dom"/>
</dbReference>
<feature type="chain" id="PRO_5040852076" description="peptidylprolyl isomerase" evidence="11">
    <location>
        <begin position="22"/>
        <end position="212"/>
    </location>
</feature>
<evidence type="ECO:0000256" key="11">
    <source>
        <dbReference type="SAM" id="SignalP"/>
    </source>
</evidence>
<dbReference type="Proteomes" id="UP001163046">
    <property type="component" value="Unassembled WGS sequence"/>
</dbReference>
<keyword evidence="15" id="KW-1185">Reference proteome</keyword>
<feature type="domain" description="PPIase FKBP-type" evidence="12">
    <location>
        <begin position="50"/>
        <end position="134"/>
    </location>
</feature>
<dbReference type="InterPro" id="IPR052273">
    <property type="entry name" value="PPIase_FKBP"/>
</dbReference>
<dbReference type="EC" id="5.2.1.8" evidence="2 10"/>
<evidence type="ECO:0000256" key="7">
    <source>
        <dbReference type="ARBA" id="ARBA00023110"/>
    </source>
</evidence>
<dbReference type="EMBL" id="MU825420">
    <property type="protein sequence ID" value="KAJ7390116.1"/>
    <property type="molecule type" value="Genomic_DNA"/>
</dbReference>
<feature type="domain" description="EF-hand" evidence="13">
    <location>
        <begin position="137"/>
        <end position="172"/>
    </location>
</feature>
<keyword evidence="6" id="KW-0106">Calcium</keyword>
<feature type="signal peptide" evidence="11">
    <location>
        <begin position="1"/>
        <end position="21"/>
    </location>
</feature>
<comment type="catalytic activity">
    <reaction evidence="1 10">
        <text>[protein]-peptidylproline (omega=180) = [protein]-peptidylproline (omega=0)</text>
        <dbReference type="Rhea" id="RHEA:16237"/>
        <dbReference type="Rhea" id="RHEA-COMP:10747"/>
        <dbReference type="Rhea" id="RHEA-COMP:10748"/>
        <dbReference type="ChEBI" id="CHEBI:83833"/>
        <dbReference type="ChEBI" id="CHEBI:83834"/>
        <dbReference type="EC" id="5.2.1.8"/>
    </reaction>
</comment>
<evidence type="ECO:0000256" key="8">
    <source>
        <dbReference type="ARBA" id="ARBA00023180"/>
    </source>
</evidence>
<evidence type="ECO:0000256" key="3">
    <source>
        <dbReference type="ARBA" id="ARBA00022729"/>
    </source>
</evidence>
<dbReference type="OrthoDB" id="1902587at2759"/>
<organism evidence="14 15">
    <name type="scientific">Desmophyllum pertusum</name>
    <dbReference type="NCBI Taxonomy" id="174260"/>
    <lineage>
        <taxon>Eukaryota</taxon>
        <taxon>Metazoa</taxon>
        <taxon>Cnidaria</taxon>
        <taxon>Anthozoa</taxon>
        <taxon>Hexacorallia</taxon>
        <taxon>Scleractinia</taxon>
        <taxon>Caryophylliina</taxon>
        <taxon>Caryophylliidae</taxon>
        <taxon>Desmophyllum</taxon>
    </lineage>
</organism>
<keyword evidence="4" id="KW-0677">Repeat</keyword>
<protein>
    <recommendedName>
        <fullName evidence="2 10">peptidylprolyl isomerase</fullName>
        <ecNumber evidence="2 10">5.2.1.8</ecNumber>
    </recommendedName>
</protein>
<dbReference type="InterPro" id="IPR046357">
    <property type="entry name" value="PPIase_dom_sf"/>
</dbReference>
<comment type="caution">
    <text evidence="14">The sequence shown here is derived from an EMBL/GenBank/DDBJ whole genome shotgun (WGS) entry which is preliminary data.</text>
</comment>
<evidence type="ECO:0000259" key="13">
    <source>
        <dbReference type="PROSITE" id="PS50222"/>
    </source>
</evidence>
<dbReference type="SUPFAM" id="SSF54534">
    <property type="entry name" value="FKBP-like"/>
    <property type="match status" value="1"/>
</dbReference>
<dbReference type="PROSITE" id="PS00018">
    <property type="entry name" value="EF_HAND_1"/>
    <property type="match status" value="2"/>
</dbReference>
<evidence type="ECO:0000256" key="5">
    <source>
        <dbReference type="ARBA" id="ARBA00022824"/>
    </source>
</evidence>
<evidence type="ECO:0000256" key="2">
    <source>
        <dbReference type="ARBA" id="ARBA00013194"/>
    </source>
</evidence>
<dbReference type="GO" id="GO:0005783">
    <property type="term" value="C:endoplasmic reticulum"/>
    <property type="evidence" value="ECO:0007669"/>
    <property type="project" value="UniProtKB-ARBA"/>
</dbReference>
<evidence type="ECO:0000256" key="4">
    <source>
        <dbReference type="ARBA" id="ARBA00022737"/>
    </source>
</evidence>
<evidence type="ECO:0000313" key="15">
    <source>
        <dbReference type="Proteomes" id="UP001163046"/>
    </source>
</evidence>
<keyword evidence="8" id="KW-0325">Glycoprotein</keyword>
<dbReference type="PROSITE" id="PS50059">
    <property type="entry name" value="FKBP_PPIASE"/>
    <property type="match status" value="1"/>
</dbReference>
<dbReference type="CDD" id="cd00051">
    <property type="entry name" value="EFh"/>
    <property type="match status" value="1"/>
</dbReference>
<dbReference type="InterPro" id="IPR011992">
    <property type="entry name" value="EF-hand-dom_pair"/>
</dbReference>
<dbReference type="GO" id="GO:0005509">
    <property type="term" value="F:calcium ion binding"/>
    <property type="evidence" value="ECO:0007669"/>
    <property type="project" value="InterPro"/>
</dbReference>
<evidence type="ECO:0000256" key="6">
    <source>
        <dbReference type="ARBA" id="ARBA00022837"/>
    </source>
</evidence>
<keyword evidence="3 11" id="KW-0732">Signal</keyword>
<evidence type="ECO:0000256" key="10">
    <source>
        <dbReference type="PROSITE-ProRule" id="PRU00277"/>
    </source>
</evidence>
<dbReference type="PANTHER" id="PTHR46222:SF3">
    <property type="entry name" value="PEPTIDYLPROLYL ISOMERASE"/>
    <property type="match status" value="1"/>
</dbReference>
<dbReference type="SMART" id="SM00054">
    <property type="entry name" value="EFh"/>
    <property type="match status" value="2"/>
</dbReference>
<dbReference type="Pfam" id="PF13499">
    <property type="entry name" value="EF-hand_7"/>
    <property type="match status" value="1"/>
</dbReference>
<dbReference type="PROSITE" id="PS50222">
    <property type="entry name" value="EF_HAND_2"/>
    <property type="match status" value="2"/>
</dbReference>
<dbReference type="Pfam" id="PF00254">
    <property type="entry name" value="FKBP_C"/>
    <property type="match status" value="1"/>
</dbReference>
<evidence type="ECO:0000256" key="9">
    <source>
        <dbReference type="ARBA" id="ARBA00023235"/>
    </source>
</evidence>
<feature type="domain" description="EF-hand" evidence="13">
    <location>
        <begin position="179"/>
        <end position="212"/>
    </location>
</feature>
<dbReference type="AlphaFoldDB" id="A0A9X0D872"/>
<reference evidence="14" key="1">
    <citation type="submission" date="2023-01" db="EMBL/GenBank/DDBJ databases">
        <title>Genome assembly of the deep-sea coral Lophelia pertusa.</title>
        <authorList>
            <person name="Herrera S."/>
            <person name="Cordes E."/>
        </authorList>
    </citation>
    <scope>NUCLEOTIDE SEQUENCE</scope>
    <source>
        <strain evidence="14">USNM1676648</strain>
        <tissue evidence="14">Polyp</tissue>
    </source>
</reference>
<dbReference type="InterPro" id="IPR018247">
    <property type="entry name" value="EF_Hand_1_Ca_BS"/>
</dbReference>
<gene>
    <name evidence="14" type="ORF">OS493_027152</name>
</gene>
<dbReference type="InterPro" id="IPR002048">
    <property type="entry name" value="EF_hand_dom"/>
</dbReference>
<keyword evidence="7 10" id="KW-0697">Rotamase</keyword>
<dbReference type="Gene3D" id="1.10.238.10">
    <property type="entry name" value="EF-hand"/>
    <property type="match status" value="1"/>
</dbReference>
<proteinExistence type="predicted"/>
<evidence type="ECO:0000256" key="1">
    <source>
        <dbReference type="ARBA" id="ARBA00000971"/>
    </source>
</evidence>
<keyword evidence="5" id="KW-0256">Endoplasmic reticulum</keyword>